<dbReference type="Gene3D" id="3.30.710.10">
    <property type="entry name" value="Potassium Channel Kv1.1, Chain A"/>
    <property type="match status" value="1"/>
</dbReference>
<evidence type="ECO:0008006" key="3">
    <source>
        <dbReference type="Google" id="ProtNLM"/>
    </source>
</evidence>
<evidence type="ECO:0000313" key="1">
    <source>
        <dbReference type="EMBL" id="GBF94424.1"/>
    </source>
</evidence>
<accession>A0A2V0P3I5</accession>
<dbReference type="AlphaFoldDB" id="A0A2V0P3I5"/>
<dbReference type="EMBL" id="BDRX01000051">
    <property type="protein sequence ID" value="GBF94424.1"/>
    <property type="molecule type" value="Genomic_DNA"/>
</dbReference>
<proteinExistence type="predicted"/>
<dbReference type="InterPro" id="IPR011333">
    <property type="entry name" value="SKP1/BTB/POZ_sf"/>
</dbReference>
<dbReference type="Proteomes" id="UP000247498">
    <property type="component" value="Unassembled WGS sequence"/>
</dbReference>
<dbReference type="STRING" id="307507.A0A2V0P3I5"/>
<dbReference type="InParanoid" id="A0A2V0P3I5"/>
<dbReference type="OrthoDB" id="560638at2759"/>
<reference evidence="1 2" key="1">
    <citation type="journal article" date="2018" name="Sci. Rep.">
        <title>Raphidocelis subcapitata (=Pseudokirchneriella subcapitata) provides an insight into genome evolution and environmental adaptations in the Sphaeropleales.</title>
        <authorList>
            <person name="Suzuki S."/>
            <person name="Yamaguchi H."/>
            <person name="Nakajima N."/>
            <person name="Kawachi M."/>
        </authorList>
    </citation>
    <scope>NUCLEOTIDE SEQUENCE [LARGE SCALE GENOMIC DNA]</scope>
    <source>
        <strain evidence="1 2">NIES-35</strain>
    </source>
</reference>
<keyword evidence="2" id="KW-1185">Reference proteome</keyword>
<evidence type="ECO:0000313" key="2">
    <source>
        <dbReference type="Proteomes" id="UP000247498"/>
    </source>
</evidence>
<protein>
    <recommendedName>
        <fullName evidence="3">BACK domain-containing protein</fullName>
    </recommendedName>
</protein>
<gene>
    <name evidence="1" type="ORF">Rsub_07238</name>
</gene>
<dbReference type="PANTHER" id="PTHR46336">
    <property type="entry name" value="OS02G0260700 PROTEIN"/>
    <property type="match status" value="1"/>
</dbReference>
<dbReference type="InterPro" id="IPR045890">
    <property type="entry name" value="POB1-like"/>
</dbReference>
<organism evidence="1 2">
    <name type="scientific">Raphidocelis subcapitata</name>
    <dbReference type="NCBI Taxonomy" id="307507"/>
    <lineage>
        <taxon>Eukaryota</taxon>
        <taxon>Viridiplantae</taxon>
        <taxon>Chlorophyta</taxon>
        <taxon>core chlorophytes</taxon>
        <taxon>Chlorophyceae</taxon>
        <taxon>CS clade</taxon>
        <taxon>Sphaeropleales</taxon>
        <taxon>Selenastraceae</taxon>
        <taxon>Raphidocelis</taxon>
    </lineage>
</organism>
<sequence>MAPALAADFSSWLGNPERSDCVVRISVPRGSAEPSSSSKRRCAAAQRVREIPAHLIILQQAEYVKCRMNPCWSKEEPGVFELQLDDESEVEAAELLLRMLYSTADVGAPLRGAAAAADGDAPPPPQATLLRVMLLADRLQAALCATAAAHELAQRPALEWETVLAVYHLPPACADNPALAPLLAAAATGLVERLGDLDAAWLDPARAAELLALPFAAVAALVGDARTAASENTVFYTCDAWLAQHGGGEPEQQAALAAALRAPHLTPLYLAGVAGASDWLSRHISARELLGAAAFAAAHDVCRQRMLAKPAHPAARRAAWREPPRPESPAAKALHIAWNVPVSELQALHERAELEGVAHLPSPPSVWQGLRWDLRLHAARREGGVLVGVYVFAHLPPGCCEEAFVSASVKVEAAHLSRGFTVMPFSLGSPSACGLGTSEGRGFADAFGLGAGLRAGWDEAAWRAAGLVGERGSVSVRATIRDVA</sequence>
<dbReference type="PANTHER" id="PTHR46336:SF3">
    <property type="entry name" value="BTB_POZ DOMAIN-CONTAINING PROTEIN POB1"/>
    <property type="match status" value="1"/>
</dbReference>
<name>A0A2V0P3I5_9CHLO</name>
<comment type="caution">
    <text evidence="1">The sequence shown here is derived from an EMBL/GenBank/DDBJ whole genome shotgun (WGS) entry which is preliminary data.</text>
</comment>